<evidence type="ECO:0000256" key="6">
    <source>
        <dbReference type="ARBA" id="ARBA00022764"/>
    </source>
</evidence>
<keyword evidence="7" id="KW-0249">Electron transport</keyword>
<organism evidence="10 11">
    <name type="scientific">Shewanella electrodiphila</name>
    <dbReference type="NCBI Taxonomy" id="934143"/>
    <lineage>
        <taxon>Bacteria</taxon>
        <taxon>Pseudomonadati</taxon>
        <taxon>Pseudomonadota</taxon>
        <taxon>Gammaproteobacteria</taxon>
        <taxon>Alteromonadales</taxon>
        <taxon>Shewanellaceae</taxon>
        <taxon>Shewanella</taxon>
    </lineage>
</organism>
<accession>A0ABT0KSG4</accession>
<sequence length="121" mass="13584">MKQLLLLIIAIGTISVYSNSVFAKSHPVLGKHQAFEITCADCHKTEKPTRKASQKACRSCHENQKEKKAIAFKDKDGREVTLNIHDSHVGDIRCTVCHSTHTKSKLYCNEACHHAFELQVP</sequence>
<dbReference type="InterPro" id="IPR036280">
    <property type="entry name" value="Multihaem_cyt_sf"/>
</dbReference>
<evidence type="ECO:0000256" key="8">
    <source>
        <dbReference type="ARBA" id="ARBA00023004"/>
    </source>
</evidence>
<evidence type="ECO:0000256" key="7">
    <source>
        <dbReference type="ARBA" id="ARBA00022982"/>
    </source>
</evidence>
<dbReference type="EMBL" id="JAKIKU010000007">
    <property type="protein sequence ID" value="MCL1046544.1"/>
    <property type="molecule type" value="Genomic_DNA"/>
</dbReference>
<dbReference type="Proteomes" id="UP001202134">
    <property type="component" value="Unassembled WGS sequence"/>
</dbReference>
<feature type="domain" description="Tetrahaem cytochrome" evidence="9">
    <location>
        <begin position="32"/>
        <end position="114"/>
    </location>
</feature>
<keyword evidence="8" id="KW-0408">Iron</keyword>
<evidence type="ECO:0000256" key="1">
    <source>
        <dbReference type="ARBA" id="ARBA00001926"/>
    </source>
</evidence>
<comment type="caution">
    <text evidence="10">The sequence shown here is derived from an EMBL/GenBank/DDBJ whole genome shotgun (WGS) entry which is preliminary data.</text>
</comment>
<reference evidence="10 11" key="1">
    <citation type="submission" date="2022-01" db="EMBL/GenBank/DDBJ databases">
        <title>Whole genome-based taxonomy of the Shewanellaceae.</title>
        <authorList>
            <person name="Martin-Rodriguez A.J."/>
        </authorList>
    </citation>
    <scope>NUCLEOTIDE SEQUENCE [LARGE SCALE GENOMIC DNA]</scope>
    <source>
        <strain evidence="10 11">DSM 24955</strain>
    </source>
</reference>
<keyword evidence="3" id="KW-0813">Transport</keyword>
<dbReference type="InterPro" id="IPR012286">
    <property type="entry name" value="Tetrahaem_cytochrome"/>
</dbReference>
<evidence type="ECO:0000256" key="3">
    <source>
        <dbReference type="ARBA" id="ARBA00022448"/>
    </source>
</evidence>
<dbReference type="SUPFAM" id="SSF48695">
    <property type="entry name" value="Multiheme cytochromes"/>
    <property type="match status" value="1"/>
</dbReference>
<dbReference type="Pfam" id="PF14537">
    <property type="entry name" value="Cytochrom_c3_2"/>
    <property type="match status" value="1"/>
</dbReference>
<proteinExistence type="predicted"/>
<gene>
    <name evidence="10" type="ORF">L2737_14615</name>
</gene>
<dbReference type="RefSeq" id="WP_248956188.1">
    <property type="nucleotide sequence ID" value="NZ_JAKIKU010000007.1"/>
</dbReference>
<evidence type="ECO:0000259" key="9">
    <source>
        <dbReference type="Pfam" id="PF14537"/>
    </source>
</evidence>
<name>A0ABT0KSG4_9GAMM</name>
<keyword evidence="5" id="KW-0479">Metal-binding</keyword>
<comment type="cofactor">
    <cofactor evidence="1">
        <name>heme c</name>
        <dbReference type="ChEBI" id="CHEBI:61717"/>
    </cofactor>
</comment>
<evidence type="ECO:0000313" key="10">
    <source>
        <dbReference type="EMBL" id="MCL1046544.1"/>
    </source>
</evidence>
<keyword evidence="11" id="KW-1185">Reference proteome</keyword>
<evidence type="ECO:0000313" key="11">
    <source>
        <dbReference type="Proteomes" id="UP001202134"/>
    </source>
</evidence>
<keyword evidence="6" id="KW-0574">Periplasm</keyword>
<evidence type="ECO:0000256" key="2">
    <source>
        <dbReference type="ARBA" id="ARBA00004418"/>
    </source>
</evidence>
<evidence type="ECO:0000256" key="4">
    <source>
        <dbReference type="ARBA" id="ARBA00022617"/>
    </source>
</evidence>
<evidence type="ECO:0000256" key="5">
    <source>
        <dbReference type="ARBA" id="ARBA00022723"/>
    </source>
</evidence>
<dbReference type="Gene3D" id="1.10.1130.10">
    <property type="entry name" value="Flavocytochrome C3, Chain A"/>
    <property type="match status" value="1"/>
</dbReference>
<comment type="subcellular location">
    <subcellularLocation>
        <location evidence="2">Periplasm</location>
    </subcellularLocation>
</comment>
<protein>
    <submittedName>
        <fullName evidence="10">Cytochrome c3 family protein</fullName>
    </submittedName>
</protein>
<keyword evidence="4" id="KW-0349">Heme</keyword>